<gene>
    <name evidence="2" type="ORF">LBW55_03240</name>
</gene>
<sequence>MKIPFWRTQSADRQHDDTPNAPADRRGNAARARPAPGGSLGSLLTRRKRAEMAGDAASAPPHRPLPHVGTQGASLSSKLQRWLGQDRPGLSPLALNRMPDAYAIEAAGNATAGSTYTYDGLLAHDILNLVAAGLGIVSRNALVERYRTALDAMLQAEVAAVKRASALNAQWHRSGKPAVGSADSAERTRYPAPDAHGRESDAALVESLIVTRDRHGRWQYDAQKLLRIARNEAHPRARHARDVLLLRHVCRQQGVRRRNDAVYQTCLSGLSAGASALMIAGTHGAALPVVAAGYAVAAAREVLWLGKPLAEEKQKMRDAKADQMMRIVSRELKQFNLRGADQKAGASSAADPGDLLEARAGVVAATFASAEERVADQTFGKGIPGRWINHRKATVFKDEERDIVVDHALQRIGDELQSEAARSADTLTVLQAIAQDPDLSLSGRVRKLSRHVKACPGLLASHTLLTDMGMRNGEALHVLSRLVDVQLARASGGEAMPLLGGDAARIADWIHQPQLKETPSQAAHATLDAALRRRSDRV</sequence>
<evidence type="ECO:0000313" key="2">
    <source>
        <dbReference type="EMBL" id="MDB0520626.1"/>
    </source>
</evidence>
<feature type="compositionally biased region" description="Basic and acidic residues" evidence="1">
    <location>
        <begin position="10"/>
        <end position="27"/>
    </location>
</feature>
<accession>A0AAE3NHP5</accession>
<proteinExistence type="predicted"/>
<dbReference type="AlphaFoldDB" id="A0AAE3NHP5"/>
<dbReference type="EMBL" id="JAIVEX010000002">
    <property type="protein sequence ID" value="MDB0520626.1"/>
    <property type="molecule type" value="Genomic_DNA"/>
</dbReference>
<feature type="compositionally biased region" description="Basic and acidic residues" evidence="1">
    <location>
        <begin position="184"/>
        <end position="197"/>
    </location>
</feature>
<protein>
    <submittedName>
        <fullName evidence="2">Transcriptional regulator</fullName>
    </submittedName>
</protein>
<evidence type="ECO:0000256" key="1">
    <source>
        <dbReference type="SAM" id="MobiDB-lite"/>
    </source>
</evidence>
<name>A0AAE3NHP5_RALSL</name>
<reference evidence="2" key="1">
    <citation type="submission" date="2021-09" db="EMBL/GenBank/DDBJ databases">
        <title>Genomic analysis of Ralstonia spp.</title>
        <authorList>
            <person name="Aburjaile F."/>
            <person name="Ariute J.C."/>
            <person name="Pais A.K.L."/>
            <person name="Albuquerque G.M.R."/>
            <person name="Silva A.M.F."/>
            <person name="Brenig B."/>
            <person name="Azevedo V."/>
            <person name="Matiuzzi M."/>
            <person name="Ramos R."/>
            <person name="Goes-Neto A."/>
            <person name="Soares S."/>
            <person name="Iseppon A.M.B."/>
            <person name="Souza E."/>
            <person name="Gama M."/>
        </authorList>
    </citation>
    <scope>NUCLEOTIDE SEQUENCE</scope>
    <source>
        <strain evidence="2">B4</strain>
    </source>
</reference>
<dbReference type="RefSeq" id="WP_247589145.1">
    <property type="nucleotide sequence ID" value="NZ_JABZEH010000002.1"/>
</dbReference>
<dbReference type="Proteomes" id="UP001143674">
    <property type="component" value="Unassembled WGS sequence"/>
</dbReference>
<feature type="region of interest" description="Disordered" evidence="1">
    <location>
        <begin position="1"/>
        <end position="76"/>
    </location>
</feature>
<feature type="region of interest" description="Disordered" evidence="1">
    <location>
        <begin position="175"/>
        <end position="197"/>
    </location>
</feature>
<organism evidence="2 3">
    <name type="scientific">Ralstonia solanacearum</name>
    <name type="common">Pseudomonas solanacearum</name>
    <dbReference type="NCBI Taxonomy" id="305"/>
    <lineage>
        <taxon>Bacteria</taxon>
        <taxon>Pseudomonadati</taxon>
        <taxon>Pseudomonadota</taxon>
        <taxon>Betaproteobacteria</taxon>
        <taxon>Burkholderiales</taxon>
        <taxon>Burkholderiaceae</taxon>
        <taxon>Ralstonia</taxon>
        <taxon>Ralstonia solanacearum species complex</taxon>
    </lineage>
</organism>
<evidence type="ECO:0000313" key="3">
    <source>
        <dbReference type="Proteomes" id="UP001143674"/>
    </source>
</evidence>
<comment type="caution">
    <text evidence="2">The sequence shown here is derived from an EMBL/GenBank/DDBJ whole genome shotgun (WGS) entry which is preliminary data.</text>
</comment>